<sequence length="124" mass="12676">MAIVLSWQGDVPSAVIVSEGQASAPESTAETVEPVPGASTGPEVLRPGLKETDVSPGLVGFLAIFAVAVAVTGLFLLLSRQIRRVTHSSGHETKVTAVFDGPAPTRGKRTSPPSQSGDDTSATP</sequence>
<dbReference type="Proteomes" id="UP000000628">
    <property type="component" value="Chromosome"/>
</dbReference>
<evidence type="ECO:0000313" key="3">
    <source>
        <dbReference type="EMBL" id="ACV09533.1"/>
    </source>
</evidence>
<dbReference type="EMBL" id="CP001706">
    <property type="protein sequence ID" value="ACV09533.1"/>
    <property type="molecule type" value="Genomic_DNA"/>
</dbReference>
<feature type="compositionally biased region" description="Polar residues" evidence="1">
    <location>
        <begin position="20"/>
        <end position="30"/>
    </location>
</feature>
<organism evidence="3 4">
    <name type="scientific">Jonesia denitrificans (strain ATCC 14870 / DSM 20603 / BCRC 15368 / CIP 55.134 / JCM 11481 / NBRC 15587 / NCTC 10816 / Prevot 55134)</name>
    <name type="common">Listeria denitrificans</name>
    <dbReference type="NCBI Taxonomy" id="471856"/>
    <lineage>
        <taxon>Bacteria</taxon>
        <taxon>Bacillati</taxon>
        <taxon>Actinomycetota</taxon>
        <taxon>Actinomycetes</taxon>
        <taxon>Micrococcales</taxon>
        <taxon>Jonesiaceae</taxon>
        <taxon>Jonesia</taxon>
    </lineage>
</organism>
<reference evidence="3 4" key="1">
    <citation type="journal article" date="2009" name="Stand. Genomic Sci.">
        <title>Complete genome sequence of Jonesia denitrificans type strain (Prevot 55134).</title>
        <authorList>
            <person name="Pukall R."/>
            <person name="Gehrich-Schroter G."/>
            <person name="Lapidus A."/>
            <person name="Nolan M."/>
            <person name="Glavina Del Rio T."/>
            <person name="Lucas S."/>
            <person name="Chen F."/>
            <person name="Tice H."/>
            <person name="Pitluck S."/>
            <person name="Cheng J.F."/>
            <person name="Copeland A."/>
            <person name="Saunders E."/>
            <person name="Brettin T."/>
            <person name="Detter J.C."/>
            <person name="Bruce D."/>
            <person name="Goodwin L."/>
            <person name="Pati A."/>
            <person name="Ivanova N."/>
            <person name="Mavromatis K."/>
            <person name="Ovchinnikova G."/>
            <person name="Chen A."/>
            <person name="Palaniappan K."/>
            <person name="Land M."/>
            <person name="Hauser L."/>
            <person name="Chang Y.J."/>
            <person name="Jeffries C.D."/>
            <person name="Chain P."/>
            <person name="Goker M."/>
            <person name="Bristow J."/>
            <person name="Eisen J.A."/>
            <person name="Markowitz V."/>
            <person name="Hugenholtz P."/>
            <person name="Kyrpides N.C."/>
            <person name="Klenk H.P."/>
            <person name="Han C."/>
        </authorList>
    </citation>
    <scope>NUCLEOTIDE SEQUENCE [LARGE SCALE GENOMIC DNA]</scope>
    <source>
        <strain evidence="4">ATCC 14870 / DSM 20603 / BCRC 15368 / CIP 55.134 / JCM 11481 / NBRC 15587 / NCTC 10816 / Prevot 55134</strain>
    </source>
</reference>
<protein>
    <submittedName>
        <fullName evidence="3">Uncharacterized protein</fullName>
    </submittedName>
</protein>
<feature type="compositionally biased region" description="Polar residues" evidence="1">
    <location>
        <begin position="111"/>
        <end position="124"/>
    </location>
</feature>
<gene>
    <name evidence="3" type="ordered locus">Jden_1890</name>
</gene>
<keyword evidence="2" id="KW-1133">Transmembrane helix</keyword>
<feature type="region of interest" description="Disordered" evidence="1">
    <location>
        <begin position="19"/>
        <end position="46"/>
    </location>
</feature>
<name>C7QZX5_JONDD</name>
<evidence type="ECO:0000313" key="4">
    <source>
        <dbReference type="Proteomes" id="UP000000628"/>
    </source>
</evidence>
<dbReference type="HOGENOM" id="CLU_2000829_0_0_11"/>
<evidence type="ECO:0000256" key="1">
    <source>
        <dbReference type="SAM" id="MobiDB-lite"/>
    </source>
</evidence>
<dbReference type="AlphaFoldDB" id="C7QZX5"/>
<proteinExistence type="predicted"/>
<dbReference type="OrthoDB" id="4966959at2"/>
<accession>C7QZX5</accession>
<dbReference type="STRING" id="471856.Jden_1890"/>
<feature type="region of interest" description="Disordered" evidence="1">
    <location>
        <begin position="87"/>
        <end position="124"/>
    </location>
</feature>
<dbReference type="KEGG" id="jde:Jden_1890"/>
<feature type="transmembrane region" description="Helical" evidence="2">
    <location>
        <begin position="58"/>
        <end position="78"/>
    </location>
</feature>
<evidence type="ECO:0000256" key="2">
    <source>
        <dbReference type="SAM" id="Phobius"/>
    </source>
</evidence>
<keyword evidence="2" id="KW-0472">Membrane</keyword>
<keyword evidence="2" id="KW-0812">Transmembrane</keyword>
<keyword evidence="4" id="KW-1185">Reference proteome</keyword>
<dbReference type="RefSeq" id="WP_015772161.1">
    <property type="nucleotide sequence ID" value="NC_013174.1"/>
</dbReference>